<organism evidence="4 5">
    <name type="scientific">Candidatus Blautia stercorigallinarum</name>
    <dbReference type="NCBI Taxonomy" id="2838501"/>
    <lineage>
        <taxon>Bacteria</taxon>
        <taxon>Bacillati</taxon>
        <taxon>Bacillota</taxon>
        <taxon>Clostridia</taxon>
        <taxon>Lachnospirales</taxon>
        <taxon>Lachnospiraceae</taxon>
        <taxon>Blautia</taxon>
    </lineage>
</organism>
<dbReference type="Gene3D" id="1.10.10.2840">
    <property type="entry name" value="PucR C-terminal helix-turn-helix domain"/>
    <property type="match status" value="1"/>
</dbReference>
<accession>A0A9D1PE08</accession>
<sequence length="361" mass="41540">MISSQIIQKTLDELRTITRIDLCVMDIDGKVNSTTFPVENEDFGDVRAFADSMADSQVMRGYHFFKIYDNQTVEYVLIAKGSNEDAYMIGRVAVAEIQNLIVAYKERFDKSNFIQNLILDNLLLVDVYNRAKKLHIAIEAKRVVLLIETKNEKDQDSMEILKNLFVSRTNDFITAIDEKNIIIVRSLEENDGYEEINKIASTIVDMLNAEAMSQVRVSYGNIIQEIKDVSRSYKEAKMAMDVGKIFYVDKTIVGYNNLGIGRLIYQLPMPLCEMFMKEVFGGKLPDTLDDETLNTINKFFDNSLNISETSRQLFLHRNTLVYRLEKIQKSTGLDIRVFDDALTFKIALMVSSYMEFMKNQE</sequence>
<feature type="domain" description="CdaR GGDEF-like" evidence="3">
    <location>
        <begin position="126"/>
        <end position="242"/>
    </location>
</feature>
<reference evidence="4" key="1">
    <citation type="journal article" date="2021" name="PeerJ">
        <title>Extensive microbial diversity within the chicken gut microbiome revealed by metagenomics and culture.</title>
        <authorList>
            <person name="Gilroy R."/>
            <person name="Ravi A."/>
            <person name="Getino M."/>
            <person name="Pursley I."/>
            <person name="Horton D.L."/>
            <person name="Alikhan N.F."/>
            <person name="Baker D."/>
            <person name="Gharbi K."/>
            <person name="Hall N."/>
            <person name="Watson M."/>
            <person name="Adriaenssens E.M."/>
            <person name="Foster-Nyarko E."/>
            <person name="Jarju S."/>
            <person name="Secka A."/>
            <person name="Antonio M."/>
            <person name="Oren A."/>
            <person name="Chaudhuri R.R."/>
            <person name="La Ragione R."/>
            <person name="Hildebrand F."/>
            <person name="Pallen M.J."/>
        </authorList>
    </citation>
    <scope>NUCLEOTIDE SEQUENCE</scope>
    <source>
        <strain evidence="4">CHK195-9823</strain>
    </source>
</reference>
<feature type="domain" description="PucR C-terminal helix-turn-helix" evidence="2">
    <location>
        <begin position="293"/>
        <end position="349"/>
    </location>
</feature>
<name>A0A9D1PE08_9FIRM</name>
<dbReference type="InterPro" id="IPR051448">
    <property type="entry name" value="CdaR-like_regulators"/>
</dbReference>
<evidence type="ECO:0000259" key="3">
    <source>
        <dbReference type="Pfam" id="PF17853"/>
    </source>
</evidence>
<evidence type="ECO:0000256" key="1">
    <source>
        <dbReference type="ARBA" id="ARBA00006754"/>
    </source>
</evidence>
<reference evidence="4" key="2">
    <citation type="submission" date="2021-04" db="EMBL/GenBank/DDBJ databases">
        <authorList>
            <person name="Gilroy R."/>
        </authorList>
    </citation>
    <scope>NUCLEOTIDE SEQUENCE</scope>
    <source>
        <strain evidence="4">CHK195-9823</strain>
    </source>
</reference>
<dbReference type="Pfam" id="PF17853">
    <property type="entry name" value="GGDEF_2"/>
    <property type="match status" value="1"/>
</dbReference>
<evidence type="ECO:0000313" key="5">
    <source>
        <dbReference type="Proteomes" id="UP000886814"/>
    </source>
</evidence>
<protein>
    <submittedName>
        <fullName evidence="4">Helix-turn-helix domain-containing protein</fullName>
    </submittedName>
</protein>
<dbReference type="InterPro" id="IPR025736">
    <property type="entry name" value="PucR_C-HTH_dom"/>
</dbReference>
<gene>
    <name evidence="4" type="ORF">H9747_10360</name>
</gene>
<dbReference type="PANTHER" id="PTHR33744:SF15">
    <property type="entry name" value="CARBOHYDRATE DIACID REGULATOR"/>
    <property type="match status" value="1"/>
</dbReference>
<dbReference type="Proteomes" id="UP000886814">
    <property type="component" value="Unassembled WGS sequence"/>
</dbReference>
<dbReference type="EMBL" id="DXIQ01000068">
    <property type="protein sequence ID" value="HIV39378.1"/>
    <property type="molecule type" value="Genomic_DNA"/>
</dbReference>
<dbReference type="InterPro" id="IPR041522">
    <property type="entry name" value="CdaR_GGDEF"/>
</dbReference>
<dbReference type="Pfam" id="PF13556">
    <property type="entry name" value="HTH_30"/>
    <property type="match status" value="1"/>
</dbReference>
<proteinExistence type="inferred from homology"/>
<comment type="similarity">
    <text evidence="1">Belongs to the CdaR family.</text>
</comment>
<dbReference type="PANTHER" id="PTHR33744">
    <property type="entry name" value="CARBOHYDRATE DIACID REGULATOR"/>
    <property type="match status" value="1"/>
</dbReference>
<dbReference type="InterPro" id="IPR042070">
    <property type="entry name" value="PucR_C-HTH_sf"/>
</dbReference>
<dbReference type="AlphaFoldDB" id="A0A9D1PE08"/>
<evidence type="ECO:0000313" key="4">
    <source>
        <dbReference type="EMBL" id="HIV39378.1"/>
    </source>
</evidence>
<evidence type="ECO:0000259" key="2">
    <source>
        <dbReference type="Pfam" id="PF13556"/>
    </source>
</evidence>
<comment type="caution">
    <text evidence="4">The sequence shown here is derived from an EMBL/GenBank/DDBJ whole genome shotgun (WGS) entry which is preliminary data.</text>
</comment>